<feature type="domain" description="DUF7825" evidence="1">
    <location>
        <begin position="17"/>
        <end position="70"/>
    </location>
</feature>
<comment type="caution">
    <text evidence="2">The sequence shown here is derived from an EMBL/GenBank/DDBJ whole genome shotgun (WGS) entry which is preliminary data.</text>
</comment>
<dbReference type="AlphaFoldDB" id="A0AAW5N5N3"/>
<evidence type="ECO:0000259" key="1">
    <source>
        <dbReference type="Pfam" id="PF25149"/>
    </source>
</evidence>
<feature type="non-terminal residue" evidence="2">
    <location>
        <position position="78"/>
    </location>
</feature>
<dbReference type="InterPro" id="IPR056727">
    <property type="entry name" value="DUF7825"/>
</dbReference>
<name>A0AAW5N5N3_9ESCH</name>
<dbReference type="EMBL" id="JANPXH010001842">
    <property type="protein sequence ID" value="MCR6679832.1"/>
    <property type="molecule type" value="Genomic_DNA"/>
</dbReference>
<dbReference type="Pfam" id="PF25149">
    <property type="entry name" value="DUF7825"/>
    <property type="match status" value="1"/>
</dbReference>
<proteinExistence type="predicted"/>
<protein>
    <submittedName>
        <fullName evidence="2">DUF6493 family protein</fullName>
    </submittedName>
</protein>
<accession>A0AAW5N5N3</accession>
<sequence>HWLCEGMLARFIAFNFKNASKVAREMIYLLDAMLELPLPLSPMGHLLTAFCMLHADKTVGALAVELLIEKLRYPQGVN</sequence>
<dbReference type="Proteomes" id="UP001206878">
    <property type="component" value="Unassembled WGS sequence"/>
</dbReference>
<organism evidence="2 3">
    <name type="scientific">Escherichia marmotae</name>
    <dbReference type="NCBI Taxonomy" id="1499973"/>
    <lineage>
        <taxon>Bacteria</taxon>
        <taxon>Pseudomonadati</taxon>
        <taxon>Pseudomonadota</taxon>
        <taxon>Gammaproteobacteria</taxon>
        <taxon>Enterobacterales</taxon>
        <taxon>Enterobacteriaceae</taxon>
        <taxon>Escherichia</taxon>
    </lineage>
</organism>
<feature type="non-terminal residue" evidence="2">
    <location>
        <position position="1"/>
    </location>
</feature>
<gene>
    <name evidence="2" type="ORF">NVV43_31095</name>
</gene>
<evidence type="ECO:0000313" key="2">
    <source>
        <dbReference type="EMBL" id="MCR6679832.1"/>
    </source>
</evidence>
<evidence type="ECO:0000313" key="3">
    <source>
        <dbReference type="Proteomes" id="UP001206878"/>
    </source>
</evidence>
<reference evidence="2" key="1">
    <citation type="submission" date="2022-07" db="EMBL/GenBank/DDBJ databases">
        <title>Diversity of ethanolamine utilization by human commensal Escherichia coli.</title>
        <authorList>
            <person name="Jubelin G."/>
        </authorList>
    </citation>
    <scope>NUCLEOTIDE SEQUENCE</scope>
    <source>
        <strain evidence="2">S1</strain>
    </source>
</reference>